<comment type="function">
    <text evidence="15">Part of the Sec protein translocase complex. Interacts with the SecYEG preprotein conducting channel. Has a central role in coupling the hydrolysis of ATP to the transfer of proteins into and across the cell membrane, serving as an ATP-driven molecular motor driving the stepwise translocation of polypeptide chains across the membrane.</text>
</comment>
<feature type="domain" description="Helicase ATP-binding" evidence="18">
    <location>
        <begin position="88"/>
        <end position="246"/>
    </location>
</feature>
<dbReference type="InterPro" id="IPR020937">
    <property type="entry name" value="SecA_CS"/>
</dbReference>
<feature type="binding site" evidence="15">
    <location>
        <begin position="104"/>
        <end position="108"/>
    </location>
    <ligand>
        <name>ATP</name>
        <dbReference type="ChEBI" id="CHEBI:30616"/>
    </ligand>
</feature>
<dbReference type="PROSITE" id="PS51196">
    <property type="entry name" value="SECA_MOTOR_DEAD"/>
    <property type="match status" value="1"/>
</dbReference>
<dbReference type="SUPFAM" id="SSF52540">
    <property type="entry name" value="P-loop containing nucleoside triphosphate hydrolases"/>
    <property type="match status" value="2"/>
</dbReference>
<evidence type="ECO:0000259" key="19">
    <source>
        <dbReference type="PROSITE" id="PS51194"/>
    </source>
</evidence>
<comment type="cofactor">
    <cofactor evidence="1">
        <name>Zn(2+)</name>
        <dbReference type="ChEBI" id="CHEBI:29105"/>
    </cofactor>
</comment>
<feature type="binding site" evidence="15">
    <location>
        <position position="501"/>
    </location>
    <ligand>
        <name>ATP</name>
        <dbReference type="ChEBI" id="CHEBI:30616"/>
    </ligand>
</feature>
<evidence type="ECO:0000256" key="4">
    <source>
        <dbReference type="ARBA" id="ARBA00022448"/>
    </source>
</evidence>
<evidence type="ECO:0000313" key="21">
    <source>
        <dbReference type="EMBL" id="GAA4509512.1"/>
    </source>
</evidence>
<dbReference type="PROSITE" id="PS51192">
    <property type="entry name" value="HELICASE_ATP_BIND_1"/>
    <property type="match status" value="1"/>
</dbReference>
<dbReference type="PANTHER" id="PTHR30612:SF0">
    <property type="entry name" value="CHLOROPLAST PROTEIN-TRANSPORTING ATPASE"/>
    <property type="match status" value="1"/>
</dbReference>
<comment type="catalytic activity">
    <reaction evidence="15">
        <text>ATP + H2O + cellular proteinSide 1 = ADP + phosphate + cellular proteinSide 2.</text>
        <dbReference type="EC" id="7.4.2.8"/>
    </reaction>
</comment>
<keyword evidence="8 15" id="KW-0547">Nucleotide-binding</keyword>
<dbReference type="InterPro" id="IPR036670">
    <property type="entry name" value="SecA_X-link_sf"/>
</dbReference>
<evidence type="ECO:0000256" key="3">
    <source>
        <dbReference type="ARBA" id="ARBA00007650"/>
    </source>
</evidence>
<feature type="compositionally biased region" description="Acidic residues" evidence="17">
    <location>
        <begin position="860"/>
        <end position="871"/>
    </location>
</feature>
<keyword evidence="7" id="KW-0479">Metal-binding</keyword>
<dbReference type="PRINTS" id="PR00906">
    <property type="entry name" value="SECA"/>
</dbReference>
<dbReference type="RefSeq" id="WP_345471346.1">
    <property type="nucleotide sequence ID" value="NZ_BAABHF010000044.1"/>
</dbReference>
<dbReference type="SUPFAM" id="SSF81886">
    <property type="entry name" value="Helical scaffold and wing domains of SecA"/>
    <property type="match status" value="1"/>
</dbReference>
<evidence type="ECO:0000256" key="8">
    <source>
        <dbReference type="ARBA" id="ARBA00022741"/>
    </source>
</evidence>
<evidence type="ECO:0000256" key="5">
    <source>
        <dbReference type="ARBA" id="ARBA00022475"/>
    </source>
</evidence>
<dbReference type="NCBIfam" id="NF009538">
    <property type="entry name" value="PRK12904.1"/>
    <property type="match status" value="1"/>
</dbReference>
<dbReference type="NCBIfam" id="TIGR00963">
    <property type="entry name" value="secA"/>
    <property type="match status" value="1"/>
</dbReference>
<dbReference type="InterPro" id="IPR014018">
    <property type="entry name" value="SecA_motor_DEAD"/>
</dbReference>
<feature type="domain" description="SecA family profile" evidence="20">
    <location>
        <begin position="2"/>
        <end position="623"/>
    </location>
</feature>
<evidence type="ECO:0000256" key="13">
    <source>
        <dbReference type="ARBA" id="ARBA00023010"/>
    </source>
</evidence>
<protein>
    <recommendedName>
        <fullName evidence="15 16">Protein translocase subunit SecA</fullName>
        <ecNumber evidence="15">7.4.2.8</ecNumber>
    </recommendedName>
</protein>
<dbReference type="InterPro" id="IPR004027">
    <property type="entry name" value="SEC_C_motif"/>
</dbReference>
<dbReference type="Gene3D" id="1.10.3060.10">
    <property type="entry name" value="Helical scaffold and wing domains of SecA"/>
    <property type="match status" value="1"/>
</dbReference>
<dbReference type="SMART" id="SM00957">
    <property type="entry name" value="SecA_DEAD"/>
    <property type="match status" value="1"/>
</dbReference>
<evidence type="ECO:0000256" key="7">
    <source>
        <dbReference type="ARBA" id="ARBA00022723"/>
    </source>
</evidence>
<comment type="subcellular location">
    <subcellularLocation>
        <location evidence="15">Cell membrane</location>
        <topology evidence="15">Peripheral membrane protein</topology>
        <orientation evidence="15">Cytoplasmic side</orientation>
    </subcellularLocation>
    <subcellularLocation>
        <location evidence="15">Cytoplasm</location>
    </subcellularLocation>
    <subcellularLocation>
        <location evidence="2">Membrane</location>
        <topology evidence="2">Peripheral membrane protein</topology>
    </subcellularLocation>
    <text evidence="15">Distribution is 50-50.</text>
</comment>
<keyword evidence="4 15" id="KW-0813">Transport</keyword>
<feature type="binding site" evidence="15">
    <location>
        <position position="86"/>
    </location>
    <ligand>
        <name>ATP</name>
        <dbReference type="ChEBI" id="CHEBI:30616"/>
    </ligand>
</feature>
<reference evidence="22" key="1">
    <citation type="journal article" date="2019" name="Int. J. Syst. Evol. Microbiol.">
        <title>The Global Catalogue of Microorganisms (GCM) 10K type strain sequencing project: providing services to taxonomists for standard genome sequencing and annotation.</title>
        <authorList>
            <consortium name="The Broad Institute Genomics Platform"/>
            <consortium name="The Broad Institute Genome Sequencing Center for Infectious Disease"/>
            <person name="Wu L."/>
            <person name="Ma J."/>
        </authorList>
    </citation>
    <scope>NUCLEOTIDE SEQUENCE [LARGE SCALE GENOMIC DNA]</scope>
    <source>
        <strain evidence="22">JCM 17933</strain>
    </source>
</reference>
<dbReference type="SMART" id="SM00958">
    <property type="entry name" value="SecA_PP_bind"/>
    <property type="match status" value="1"/>
</dbReference>
<dbReference type="Pfam" id="PF07516">
    <property type="entry name" value="SecA_SW"/>
    <property type="match status" value="1"/>
</dbReference>
<evidence type="ECO:0000256" key="6">
    <source>
        <dbReference type="ARBA" id="ARBA00022490"/>
    </source>
</evidence>
<comment type="caution">
    <text evidence="21">The sequence shown here is derived from an EMBL/GenBank/DDBJ whole genome shotgun (WGS) entry which is preliminary data.</text>
</comment>
<keyword evidence="9" id="KW-0862">Zinc</keyword>
<accession>A0ABP8QV09</accession>
<dbReference type="InterPro" id="IPR036266">
    <property type="entry name" value="SecA_Wing/Scaffold_sf"/>
</dbReference>
<feature type="region of interest" description="Disordered" evidence="17">
    <location>
        <begin position="860"/>
        <end position="938"/>
    </location>
</feature>
<evidence type="ECO:0000259" key="20">
    <source>
        <dbReference type="PROSITE" id="PS51196"/>
    </source>
</evidence>
<keyword evidence="6 15" id="KW-0963">Cytoplasm</keyword>
<keyword evidence="22" id="KW-1185">Reference proteome</keyword>
<gene>
    <name evidence="15 21" type="primary">secA</name>
    <name evidence="21" type="ORF">GCM10023191_070750</name>
</gene>
<dbReference type="CDD" id="cd18803">
    <property type="entry name" value="SF2_C_secA"/>
    <property type="match status" value="1"/>
</dbReference>
<sequence>MPVVIDKILRAGEGKVLRKLKRIADQVNSIEEDFVDMSDAELRALTDTYKERLADGESLDDLLPEAFATAREAAKRTLGQRHFDVQIMGGAALHMGNIAEMRTGEGKTLTCVLPAYLNALAGDGVHVVTVNDYLAKRDAEWMGRVHQFLGLEVGVILADMTPEDRRKAYAADVTYGTNNEFGFDYLRDNMAWSLDECVQRGHNFAIVDEVDSILIDEARTPLIISGPAEQNSRWYVEFAKIVPRLKRATDGPEGEDGDYQVDEKKRTVGILESGVEKVEDWLGIDNLYDSVNTPLVSFLNNALKAKELYKKDKDYIVNAGEVLIVDEFTGRILHGRRYNEGMHQAIEAKEGVAIKDENQTLATITLQNFFRLYDKLGGMTGTAQTEAAEFNKIYKLGVIPIPTNKPMIRKDVPDVVYKTEQAKFEAVVEDIKEKHDKGQPVLVGTTSVEKSEKLSRMLKRRGVAHEVLNAKYHEKEALIVAEAGRKGAVTVATNMAGRGTDIMLGGNPDHIADQALHAQGLSPLETPEEYEKAWPEAIEKAKQAVKEEHEEVTELGGLYVLATERHESRRIDNQLRGRSGRQGDPGESRFYLSLEDDLMRLFNSARVEAIMTRLNIPDDVPIESKIVSNAIRSAQHQVEQQNFEIRKNVLKYDEVLNRQRKVIYGERRKVLEGADLHEQIVHMIDEVVAGYVTAATAEGFPEEWDLDKLWKAFKQLYPISISSDDLVEEAGGEAGLTAELLTEKITEDAQEAYTKREEELGGEVLRELERRVVLSVLDRKWREHLYEMDYLQEGIGLRAMAQRDPLVEYQREGYDMFTAMLEGIKEESVGYLFNLEVEIAEEEQQPAVAGVGEAPVELADTAEEEEEDDVPEIVAKGLDEGSRPQSLSYSAPTVDGEGGVETHTDETDDVYADVSRNDPCPCGSGKKFKRCHGDPRKN</sequence>
<evidence type="ECO:0000313" key="22">
    <source>
        <dbReference type="Proteomes" id="UP001500503"/>
    </source>
</evidence>
<keyword evidence="12 15" id="KW-1278">Translocase</keyword>
<evidence type="ECO:0000256" key="9">
    <source>
        <dbReference type="ARBA" id="ARBA00022833"/>
    </source>
</evidence>
<evidence type="ECO:0000256" key="17">
    <source>
        <dbReference type="SAM" id="MobiDB-lite"/>
    </source>
</evidence>
<dbReference type="Pfam" id="PF07517">
    <property type="entry name" value="SecA_DEAD"/>
    <property type="match status" value="1"/>
</dbReference>
<evidence type="ECO:0000256" key="14">
    <source>
        <dbReference type="ARBA" id="ARBA00023136"/>
    </source>
</evidence>
<organism evidence="21 22">
    <name type="scientific">Actinoallomurus oryzae</name>
    <dbReference type="NCBI Taxonomy" id="502180"/>
    <lineage>
        <taxon>Bacteria</taxon>
        <taxon>Bacillati</taxon>
        <taxon>Actinomycetota</taxon>
        <taxon>Actinomycetes</taxon>
        <taxon>Streptosporangiales</taxon>
        <taxon>Thermomonosporaceae</taxon>
        <taxon>Actinoallomurus</taxon>
    </lineage>
</organism>
<dbReference type="InterPro" id="IPR011116">
    <property type="entry name" value="SecA_Wing/Scaffold"/>
</dbReference>
<dbReference type="InterPro" id="IPR014001">
    <property type="entry name" value="Helicase_ATP-bd"/>
</dbReference>
<dbReference type="PROSITE" id="PS51194">
    <property type="entry name" value="HELICASE_CTER"/>
    <property type="match status" value="1"/>
</dbReference>
<dbReference type="InterPro" id="IPR027417">
    <property type="entry name" value="P-loop_NTPase"/>
</dbReference>
<keyword evidence="13 15" id="KW-0811">Translocation</keyword>
<evidence type="ECO:0000256" key="10">
    <source>
        <dbReference type="ARBA" id="ARBA00022840"/>
    </source>
</evidence>
<dbReference type="InterPro" id="IPR011115">
    <property type="entry name" value="SecA_DEAD"/>
</dbReference>
<evidence type="ECO:0000256" key="12">
    <source>
        <dbReference type="ARBA" id="ARBA00022967"/>
    </source>
</evidence>
<dbReference type="Pfam" id="PF01043">
    <property type="entry name" value="SecA_PP_bind"/>
    <property type="match status" value="1"/>
</dbReference>
<keyword evidence="11 15" id="KW-0653">Protein transport</keyword>
<dbReference type="InterPro" id="IPR001650">
    <property type="entry name" value="Helicase_C-like"/>
</dbReference>
<dbReference type="InterPro" id="IPR000185">
    <property type="entry name" value="SecA"/>
</dbReference>
<keyword evidence="14 15" id="KW-0472">Membrane</keyword>
<dbReference type="Gene3D" id="3.40.50.300">
    <property type="entry name" value="P-loop containing nucleotide triphosphate hydrolases"/>
    <property type="match status" value="2"/>
</dbReference>
<dbReference type="InterPro" id="IPR044722">
    <property type="entry name" value="SecA_SF2_C"/>
</dbReference>
<dbReference type="SUPFAM" id="SSF81767">
    <property type="entry name" value="Pre-protein crosslinking domain of SecA"/>
    <property type="match status" value="1"/>
</dbReference>
<dbReference type="EMBL" id="BAABHF010000044">
    <property type="protein sequence ID" value="GAA4509512.1"/>
    <property type="molecule type" value="Genomic_DNA"/>
</dbReference>
<dbReference type="Pfam" id="PF02810">
    <property type="entry name" value="SEC-C"/>
    <property type="match status" value="1"/>
</dbReference>
<dbReference type="PROSITE" id="PS01312">
    <property type="entry name" value="SECA"/>
    <property type="match status" value="1"/>
</dbReference>
<dbReference type="Gene3D" id="3.10.450.50">
    <property type="match status" value="1"/>
</dbReference>
<dbReference type="EC" id="7.4.2.8" evidence="15"/>
<proteinExistence type="inferred from homology"/>
<dbReference type="Proteomes" id="UP001500503">
    <property type="component" value="Unassembled WGS sequence"/>
</dbReference>
<dbReference type="Pfam" id="PF21090">
    <property type="entry name" value="P-loop_SecA"/>
    <property type="match status" value="1"/>
</dbReference>
<evidence type="ECO:0000256" key="1">
    <source>
        <dbReference type="ARBA" id="ARBA00001947"/>
    </source>
</evidence>
<evidence type="ECO:0000256" key="16">
    <source>
        <dbReference type="RuleBase" id="RU003874"/>
    </source>
</evidence>
<dbReference type="Gene3D" id="3.90.1440.10">
    <property type="entry name" value="SecA, preprotein cross-linking domain"/>
    <property type="match status" value="1"/>
</dbReference>
<feature type="domain" description="Helicase C-terminal" evidence="19">
    <location>
        <begin position="423"/>
        <end position="628"/>
    </location>
</feature>
<dbReference type="InterPro" id="IPR011130">
    <property type="entry name" value="SecA_preprotein_X-link_dom"/>
</dbReference>
<dbReference type="PANTHER" id="PTHR30612">
    <property type="entry name" value="SECA INNER MEMBRANE COMPONENT OF SEC PROTEIN SECRETION SYSTEM"/>
    <property type="match status" value="1"/>
</dbReference>
<evidence type="ECO:0000256" key="2">
    <source>
        <dbReference type="ARBA" id="ARBA00004170"/>
    </source>
</evidence>
<dbReference type="HAMAP" id="MF_01382">
    <property type="entry name" value="SecA"/>
    <property type="match status" value="1"/>
</dbReference>
<comment type="similarity">
    <text evidence="3 15 16">Belongs to the SecA family.</text>
</comment>
<name>A0ABP8QV09_9ACTN</name>
<evidence type="ECO:0000256" key="15">
    <source>
        <dbReference type="HAMAP-Rule" id="MF_01382"/>
    </source>
</evidence>
<comment type="subunit">
    <text evidence="15">Monomer and homodimer. Part of the essential Sec protein translocation apparatus which comprises SecA, SecYEG and auxiliary proteins SecDF. Other proteins may also be involved.</text>
</comment>
<keyword evidence="10 15" id="KW-0067">ATP-binding</keyword>
<keyword evidence="5 15" id="KW-1003">Cell membrane</keyword>
<dbReference type="CDD" id="cd17928">
    <property type="entry name" value="DEXDc_SecA"/>
    <property type="match status" value="1"/>
</dbReference>
<evidence type="ECO:0000259" key="18">
    <source>
        <dbReference type="PROSITE" id="PS51192"/>
    </source>
</evidence>
<evidence type="ECO:0000256" key="11">
    <source>
        <dbReference type="ARBA" id="ARBA00022927"/>
    </source>
</evidence>